<dbReference type="PANTHER" id="PTHR10030:SF37">
    <property type="entry name" value="ALPHA-L-FUCOSIDASE-RELATED"/>
    <property type="match status" value="1"/>
</dbReference>
<evidence type="ECO:0000259" key="9">
    <source>
        <dbReference type="Pfam" id="PF16757"/>
    </source>
</evidence>
<evidence type="ECO:0000259" key="8">
    <source>
        <dbReference type="Pfam" id="PF01120"/>
    </source>
</evidence>
<feature type="domain" description="Alpha-L-fucosidase C-terminal" evidence="9">
    <location>
        <begin position="399"/>
        <end position="480"/>
    </location>
</feature>
<accession>A0A2K9PUV3</accession>
<evidence type="ECO:0000256" key="1">
    <source>
        <dbReference type="ARBA" id="ARBA00004071"/>
    </source>
</evidence>
<keyword evidence="5" id="KW-0378">Hydrolase</keyword>
<dbReference type="RefSeq" id="WP_102757500.1">
    <property type="nucleotide sequence ID" value="NZ_CP025791.1"/>
</dbReference>
<protein>
    <recommendedName>
        <fullName evidence="3">alpha-L-fucosidase</fullName>
        <ecNumber evidence="3">3.2.1.51</ecNumber>
    </recommendedName>
</protein>
<keyword evidence="11" id="KW-1185">Reference proteome</keyword>
<name>A0A2K9PUV3_9FLAO</name>
<proteinExistence type="inferred from homology"/>
<dbReference type="OrthoDB" id="1095333at2"/>
<dbReference type="GO" id="GO:0005764">
    <property type="term" value="C:lysosome"/>
    <property type="evidence" value="ECO:0007669"/>
    <property type="project" value="TreeGrafter"/>
</dbReference>
<evidence type="ECO:0000256" key="3">
    <source>
        <dbReference type="ARBA" id="ARBA00012662"/>
    </source>
</evidence>
<dbReference type="Pfam" id="PF01120">
    <property type="entry name" value="Alpha_L_fucos"/>
    <property type="match status" value="1"/>
</dbReference>
<keyword evidence="4 7" id="KW-0732">Signal</keyword>
<dbReference type="Gene3D" id="2.60.40.1180">
    <property type="entry name" value="Golgi alpha-mannosidase II"/>
    <property type="match status" value="1"/>
</dbReference>
<dbReference type="InterPro" id="IPR000933">
    <property type="entry name" value="Glyco_hydro_29"/>
</dbReference>
<dbReference type="InterPro" id="IPR016286">
    <property type="entry name" value="FUC_metazoa-typ"/>
</dbReference>
<dbReference type="SUPFAM" id="SSF51445">
    <property type="entry name" value="(Trans)glycosidases"/>
    <property type="match status" value="1"/>
</dbReference>
<dbReference type="KEGG" id="fek:C1H87_19935"/>
<comment type="function">
    <text evidence="1">Alpha-L-fucosidase is responsible for hydrolyzing the alpha-1,6-linked fucose joined to the reducing-end N-acetylglucosamine of the carbohydrate moieties of glycoproteins.</text>
</comment>
<dbReference type="GO" id="GO:0016139">
    <property type="term" value="P:glycoside catabolic process"/>
    <property type="evidence" value="ECO:0007669"/>
    <property type="project" value="TreeGrafter"/>
</dbReference>
<organism evidence="10 11">
    <name type="scientific">Flavivirga eckloniae</name>
    <dbReference type="NCBI Taxonomy" id="1803846"/>
    <lineage>
        <taxon>Bacteria</taxon>
        <taxon>Pseudomonadati</taxon>
        <taxon>Bacteroidota</taxon>
        <taxon>Flavobacteriia</taxon>
        <taxon>Flavobacteriales</taxon>
        <taxon>Flavobacteriaceae</taxon>
        <taxon>Flavivirga</taxon>
    </lineage>
</organism>
<dbReference type="InterPro" id="IPR031919">
    <property type="entry name" value="Fucosidase_C"/>
</dbReference>
<dbReference type="InterPro" id="IPR057739">
    <property type="entry name" value="Glyco_hydro_29_N"/>
</dbReference>
<comment type="similarity">
    <text evidence="2">Belongs to the glycosyl hydrolase 29 family.</text>
</comment>
<dbReference type="AlphaFoldDB" id="A0A2K9PUV3"/>
<dbReference type="GO" id="GO:0004560">
    <property type="term" value="F:alpha-L-fucosidase activity"/>
    <property type="evidence" value="ECO:0007669"/>
    <property type="project" value="InterPro"/>
</dbReference>
<evidence type="ECO:0000256" key="4">
    <source>
        <dbReference type="ARBA" id="ARBA00022729"/>
    </source>
</evidence>
<dbReference type="InterPro" id="IPR013780">
    <property type="entry name" value="Glyco_hydro_b"/>
</dbReference>
<evidence type="ECO:0000256" key="5">
    <source>
        <dbReference type="ARBA" id="ARBA00022801"/>
    </source>
</evidence>
<dbReference type="PANTHER" id="PTHR10030">
    <property type="entry name" value="ALPHA-L-FUCOSIDASE"/>
    <property type="match status" value="1"/>
</dbReference>
<feature type="domain" description="Glycoside hydrolase family 29 N-terminal" evidence="8">
    <location>
        <begin position="18"/>
        <end position="364"/>
    </location>
</feature>
<keyword evidence="6" id="KW-0326">Glycosidase</keyword>
<reference evidence="10 11" key="1">
    <citation type="submission" date="2018-01" db="EMBL/GenBank/DDBJ databases">
        <title>Complete genome sequence of Flavivirga eckloniae ECD14 isolated from seaweed Ecklonia cava.</title>
        <authorList>
            <person name="Lee J.H."/>
            <person name="Baik K.S."/>
            <person name="Seong C.N."/>
        </authorList>
    </citation>
    <scope>NUCLEOTIDE SEQUENCE [LARGE SCALE GENOMIC DNA]</scope>
    <source>
        <strain evidence="10 11">ECD14</strain>
    </source>
</reference>
<evidence type="ECO:0000313" key="11">
    <source>
        <dbReference type="Proteomes" id="UP000235826"/>
    </source>
</evidence>
<dbReference type="Gene3D" id="3.20.20.80">
    <property type="entry name" value="Glycosidases"/>
    <property type="match status" value="1"/>
</dbReference>
<dbReference type="PRINTS" id="PR00741">
    <property type="entry name" value="GLHYDRLASE29"/>
</dbReference>
<dbReference type="Proteomes" id="UP000235826">
    <property type="component" value="Chromosome"/>
</dbReference>
<feature type="chain" id="PRO_5014791639" description="alpha-L-fucosidase" evidence="7">
    <location>
        <begin position="24"/>
        <end position="628"/>
    </location>
</feature>
<evidence type="ECO:0000256" key="7">
    <source>
        <dbReference type="SAM" id="SignalP"/>
    </source>
</evidence>
<feature type="signal peptide" evidence="7">
    <location>
        <begin position="1"/>
        <end position="23"/>
    </location>
</feature>
<evidence type="ECO:0000256" key="6">
    <source>
        <dbReference type="ARBA" id="ARBA00023295"/>
    </source>
</evidence>
<dbReference type="EC" id="3.2.1.51" evidence="3"/>
<dbReference type="EMBL" id="CP025791">
    <property type="protein sequence ID" value="AUP80855.1"/>
    <property type="molecule type" value="Genomic_DNA"/>
</dbReference>
<dbReference type="GO" id="GO:0006004">
    <property type="term" value="P:fucose metabolic process"/>
    <property type="evidence" value="ECO:0007669"/>
    <property type="project" value="InterPro"/>
</dbReference>
<evidence type="ECO:0000313" key="10">
    <source>
        <dbReference type="EMBL" id="AUP80855.1"/>
    </source>
</evidence>
<dbReference type="SMART" id="SM00812">
    <property type="entry name" value="Alpha_L_fucos"/>
    <property type="match status" value="1"/>
</dbReference>
<sequence>MKFRRLFITAIFLLLIFNGNSQKKNDPYGKDWDELTQHKIPDWFRDAKFGIYAHLGVYCVPAYESEWYPRYMYTKGHKVQKYHEEKYGKLSEFGYHDFIPMFKLENFNAKEWAKLYKRAGAKFAGPVAEHHDGFSMWDSKVNRWNAKDMGPKRDVVGELTKAIRKEGMKVITSFHHGFNLESYYATVEGTHTANPEYGDLYGKFENEEEGYDRWLAKLEEVIDKYKPDQIWFDWGLRVVPLEYRRKFASYYYSKEKEWDKELIITRKLDQLPDGVGVLDYEGGSARDLTPYLWQTDQSTGGHIWSWRDGIHIRSARSVLHELITVVSKNGVLLLNICPAADGSIPGGQKEMLYEIGDWLKVNGEAIYGTRPWRVRGEGPDLFGRYGYYMFHATARQKSKMNVHFTQKDGNLYAICLNWPGEGFTFDKIQVKKHSEKSKVTLLGHGNVDYTVDGEDLTINPFSSIKEKDMPFKHAYVLKLEGFDLEAEPFSKLEVLHLNANNATTTGRIIVRKGNKKKDGSYERNRLYKWDNARDKAFWLVNVKVPGKYIVRGELATRFRAARMVLDNGEDTLKFSTIPSQNYGEGFLKDYGVINFSKTGIQKVELRLEDLNDFPGIQAFWQLELAPLD</sequence>
<evidence type="ECO:0000256" key="2">
    <source>
        <dbReference type="ARBA" id="ARBA00007951"/>
    </source>
</evidence>
<dbReference type="Pfam" id="PF16757">
    <property type="entry name" value="Fucosidase_C"/>
    <property type="match status" value="1"/>
</dbReference>
<gene>
    <name evidence="10" type="ORF">C1H87_19935</name>
</gene>
<dbReference type="InterPro" id="IPR017853">
    <property type="entry name" value="GH"/>
</dbReference>